<protein>
    <recommendedName>
        <fullName evidence="3">Peroxisome assembly protein 22</fullName>
    </recommendedName>
</protein>
<dbReference type="EMBL" id="KV922321">
    <property type="protein sequence ID" value="ORE00736.1"/>
    <property type="molecule type" value="Genomic_DNA"/>
</dbReference>
<dbReference type="AlphaFoldDB" id="A0A1X0QLV8"/>
<evidence type="ECO:0000256" key="1">
    <source>
        <dbReference type="SAM" id="Phobius"/>
    </source>
</evidence>
<dbReference type="Proteomes" id="UP000242414">
    <property type="component" value="Unassembled WGS sequence"/>
</dbReference>
<dbReference type="Pfam" id="PF22978">
    <property type="entry name" value="HAD_Pex22"/>
    <property type="match status" value="1"/>
</dbReference>
<proteinExistence type="predicted"/>
<dbReference type="GO" id="GO:0007031">
    <property type="term" value="P:peroxisome organization"/>
    <property type="evidence" value="ECO:0007669"/>
    <property type="project" value="InterPro"/>
</dbReference>
<dbReference type="PANTHER" id="PTHR34126">
    <property type="entry name" value="PEROXISOME BIOGENESIS PROTEIN 22"/>
    <property type="match status" value="1"/>
</dbReference>
<sequence length="249" mass="28963">MSNNQHKKKVAILPTWALRLIGYSSLAAAIISFAIYWFKKYPPRRGITSNERNNNRQASNNSSISWSNKLFKTSKNKKKMTISLKNTVLWNPSSDVSMYAFHENAVQLLSKLTHLYDIYVIIHVSSDEERQVIQSLLENAQLFTEKKESTLDSRKVLFCSEEEGKMHIIRHIEPSVHIEGGWERDDGEDIVKRLKPFVNRIVWVVTRRRRDSFRPENVKEEDQAILGHNIEVSEKLIDTSVAREVMQHD</sequence>
<evidence type="ECO:0000313" key="2">
    <source>
        <dbReference type="EMBL" id="ORE00736.1"/>
    </source>
</evidence>
<keyword evidence="1" id="KW-0472">Membrane</keyword>
<keyword evidence="1" id="KW-0812">Transmembrane</keyword>
<dbReference type="InterPro" id="IPR037485">
    <property type="entry name" value="PEX22"/>
</dbReference>
<evidence type="ECO:0008006" key="3">
    <source>
        <dbReference type="Google" id="ProtNLM"/>
    </source>
</evidence>
<dbReference type="OrthoDB" id="77656at2759"/>
<feature type="transmembrane region" description="Helical" evidence="1">
    <location>
        <begin position="20"/>
        <end position="38"/>
    </location>
</feature>
<dbReference type="PANTHER" id="PTHR34126:SF1">
    <property type="entry name" value="PEROXISOME BIOGENESIS PROTEIN 22"/>
    <property type="match status" value="1"/>
</dbReference>
<gene>
    <name evidence="2" type="ORF">BCV72DRAFT_101977</name>
</gene>
<organism evidence="2">
    <name type="scientific">Rhizopus microsporus var. microsporus</name>
    <dbReference type="NCBI Taxonomy" id="86635"/>
    <lineage>
        <taxon>Eukaryota</taxon>
        <taxon>Fungi</taxon>
        <taxon>Fungi incertae sedis</taxon>
        <taxon>Mucoromycota</taxon>
        <taxon>Mucoromycotina</taxon>
        <taxon>Mucoromycetes</taxon>
        <taxon>Mucorales</taxon>
        <taxon>Mucorineae</taxon>
        <taxon>Rhizopodaceae</taxon>
        <taxon>Rhizopus</taxon>
    </lineage>
</organism>
<dbReference type="VEuPathDB" id="FungiDB:BCV72DRAFT_101977"/>
<reference evidence="2" key="1">
    <citation type="journal article" date="2016" name="Proc. Natl. Acad. Sci. U.S.A.">
        <title>Lipid metabolic changes in an early divergent fungus govern the establishment of a mutualistic symbiosis with endobacteria.</title>
        <authorList>
            <person name="Lastovetsky O.A."/>
            <person name="Gaspar M.L."/>
            <person name="Mondo S.J."/>
            <person name="LaButti K.M."/>
            <person name="Sandor L."/>
            <person name="Grigoriev I.V."/>
            <person name="Henry S.A."/>
            <person name="Pawlowska T.E."/>
        </authorList>
    </citation>
    <scope>NUCLEOTIDE SEQUENCE [LARGE SCALE GENOMIC DNA]</scope>
    <source>
        <strain evidence="2">ATCC 52814</strain>
    </source>
</reference>
<accession>A0A1X0QLV8</accession>
<name>A0A1X0QLV8_RHIZD</name>
<keyword evidence="1" id="KW-1133">Transmembrane helix</keyword>